<reference evidence="1" key="1">
    <citation type="submission" date="2020-12" db="EMBL/GenBank/DDBJ databases">
        <title>Metabolic potential, ecology and presence of endohyphal bacteria is reflected in genomic diversity of Mucoromycotina.</title>
        <authorList>
            <person name="Muszewska A."/>
            <person name="Okrasinska A."/>
            <person name="Steczkiewicz K."/>
            <person name="Drgas O."/>
            <person name="Orlowska M."/>
            <person name="Perlinska-Lenart U."/>
            <person name="Aleksandrzak-Piekarczyk T."/>
            <person name="Szatraj K."/>
            <person name="Zielenkiewicz U."/>
            <person name="Pilsyk S."/>
            <person name="Malc E."/>
            <person name="Mieczkowski P."/>
            <person name="Kruszewska J.S."/>
            <person name="Biernat P."/>
            <person name="Pawlowska J."/>
        </authorList>
    </citation>
    <scope>NUCLEOTIDE SEQUENCE</scope>
    <source>
        <strain evidence="1">CBS 226.32</strain>
    </source>
</reference>
<accession>A0A8H7QDN1</accession>
<protein>
    <submittedName>
        <fullName evidence="1">Uncharacterized protein</fullName>
    </submittedName>
</protein>
<dbReference type="EMBL" id="JAEPRC010001137">
    <property type="protein sequence ID" value="KAG2189885.1"/>
    <property type="molecule type" value="Genomic_DNA"/>
</dbReference>
<gene>
    <name evidence="1" type="ORF">INT46_009259</name>
</gene>
<name>A0A8H7QDN1_9FUNG</name>
<organism evidence="1 2">
    <name type="scientific">Mucor plumbeus</name>
    <dbReference type="NCBI Taxonomy" id="97098"/>
    <lineage>
        <taxon>Eukaryota</taxon>
        <taxon>Fungi</taxon>
        <taxon>Fungi incertae sedis</taxon>
        <taxon>Mucoromycota</taxon>
        <taxon>Mucoromycotina</taxon>
        <taxon>Mucoromycetes</taxon>
        <taxon>Mucorales</taxon>
        <taxon>Mucorineae</taxon>
        <taxon>Mucoraceae</taxon>
        <taxon>Mucor</taxon>
    </lineage>
</organism>
<proteinExistence type="predicted"/>
<dbReference type="AlphaFoldDB" id="A0A8H7QDN1"/>
<dbReference type="Proteomes" id="UP000650833">
    <property type="component" value="Unassembled WGS sequence"/>
</dbReference>
<evidence type="ECO:0000313" key="1">
    <source>
        <dbReference type="EMBL" id="KAG2189885.1"/>
    </source>
</evidence>
<keyword evidence="2" id="KW-1185">Reference proteome</keyword>
<comment type="caution">
    <text evidence="1">The sequence shown here is derived from an EMBL/GenBank/DDBJ whole genome shotgun (WGS) entry which is preliminary data.</text>
</comment>
<evidence type="ECO:0000313" key="2">
    <source>
        <dbReference type="Proteomes" id="UP000650833"/>
    </source>
</evidence>
<dbReference type="OrthoDB" id="10439456at2759"/>
<sequence length="346" mass="38711">MSYNEEIRFVPNEEEMTPDLKQLMLSISAQIDEYCIKTSASPSLINRFVAGHVCCEDLDHLAVNFKKPKTSSTRSPSSWNKFNSVKGGKSCGNFKFSGSSKLSEEWSNMTQEEKNEYKNINIIPKKRKMNRNVDAEESLRHFAYAKALDFIQNYLDSMRNNFETHAILIAVTDTRQSMLYPPSVYPNSEIASKAIISMEETLFQSKIYGELLAHVNVLGNIGESIAGTRNTAATPNTITNANASTEIIATNTSTKSANSVSSRMNSDDVVVEPNVDDDRTRLQVIRNIKELSLISYKKVIPNAKSVSWMKVLVSDSKHSAELVGWPEGVFFLENATGKENNLISWP</sequence>